<name>A0AAN6N982_9PEZI</name>
<dbReference type="PANTHER" id="PTHR28180:SF2">
    <property type="entry name" value="PEROXISOMAL PROTEIN 2"/>
    <property type="match status" value="1"/>
</dbReference>
<comment type="caution">
    <text evidence="2">The sequence shown here is derived from an EMBL/GenBank/DDBJ whole genome shotgun (WGS) entry which is preliminary data.</text>
</comment>
<accession>A0AAN6N982</accession>
<sequence length="278" mass="30373">MSSLPAVITPELLSSIRGHPNLPGDSWYLIAAVTLCMLNRPDEIPKVYEHAMEHGPTDHEGKLNMSRRMREALIKATAVGGVPKIINAMLELKRVTPPELLDKPTSGNVNNSSETAKESPTGRRAEVWESDSAAEILVRGVCLFENIYGKVSRRVLQQMDYSGTEDLRLVAQLMYGYIISNTSVLSEKDTSFVMIAGLVPQDVNPQLKGHLRGALNVQATVDEVRAVREVAIQICTAAGMSLLHPSVPGGFGWRSEVANISREDKSVQGSCAECMRYG</sequence>
<keyword evidence="3" id="KW-1185">Reference proteome</keyword>
<organism evidence="2 3">
    <name type="scientific">Diplogelasinospora grovesii</name>
    <dbReference type="NCBI Taxonomy" id="303347"/>
    <lineage>
        <taxon>Eukaryota</taxon>
        <taxon>Fungi</taxon>
        <taxon>Dikarya</taxon>
        <taxon>Ascomycota</taxon>
        <taxon>Pezizomycotina</taxon>
        <taxon>Sordariomycetes</taxon>
        <taxon>Sordariomycetidae</taxon>
        <taxon>Sordariales</taxon>
        <taxon>Diplogelasinosporaceae</taxon>
        <taxon>Diplogelasinospora</taxon>
    </lineage>
</organism>
<gene>
    <name evidence="2" type="ORF">QBC46DRAFT_387636</name>
</gene>
<dbReference type="PANTHER" id="PTHR28180">
    <property type="entry name" value="CONSERVED MITOCHONDRIAL PROTEIN-RELATED"/>
    <property type="match status" value="1"/>
</dbReference>
<feature type="region of interest" description="Disordered" evidence="1">
    <location>
        <begin position="99"/>
        <end position="125"/>
    </location>
</feature>
<dbReference type="InterPro" id="IPR052999">
    <property type="entry name" value="PTS1_Protein"/>
</dbReference>
<dbReference type="Proteomes" id="UP001303473">
    <property type="component" value="Unassembled WGS sequence"/>
</dbReference>
<feature type="compositionally biased region" description="Polar residues" evidence="1">
    <location>
        <begin position="105"/>
        <end position="114"/>
    </location>
</feature>
<evidence type="ECO:0008006" key="4">
    <source>
        <dbReference type="Google" id="ProtNLM"/>
    </source>
</evidence>
<evidence type="ECO:0000313" key="2">
    <source>
        <dbReference type="EMBL" id="KAK3939597.1"/>
    </source>
</evidence>
<feature type="compositionally biased region" description="Basic and acidic residues" evidence="1">
    <location>
        <begin position="115"/>
        <end position="125"/>
    </location>
</feature>
<dbReference type="AlphaFoldDB" id="A0AAN6N982"/>
<proteinExistence type="predicted"/>
<reference evidence="3" key="1">
    <citation type="journal article" date="2023" name="Mol. Phylogenet. Evol.">
        <title>Genome-scale phylogeny and comparative genomics of the fungal order Sordariales.</title>
        <authorList>
            <person name="Hensen N."/>
            <person name="Bonometti L."/>
            <person name="Westerberg I."/>
            <person name="Brannstrom I.O."/>
            <person name="Guillou S."/>
            <person name="Cros-Aarteil S."/>
            <person name="Calhoun S."/>
            <person name="Haridas S."/>
            <person name="Kuo A."/>
            <person name="Mondo S."/>
            <person name="Pangilinan J."/>
            <person name="Riley R."/>
            <person name="LaButti K."/>
            <person name="Andreopoulos B."/>
            <person name="Lipzen A."/>
            <person name="Chen C."/>
            <person name="Yan M."/>
            <person name="Daum C."/>
            <person name="Ng V."/>
            <person name="Clum A."/>
            <person name="Steindorff A."/>
            <person name="Ohm R.A."/>
            <person name="Martin F."/>
            <person name="Silar P."/>
            <person name="Natvig D.O."/>
            <person name="Lalanne C."/>
            <person name="Gautier V."/>
            <person name="Ament-Velasquez S.L."/>
            <person name="Kruys A."/>
            <person name="Hutchinson M.I."/>
            <person name="Powell A.J."/>
            <person name="Barry K."/>
            <person name="Miller A.N."/>
            <person name="Grigoriev I.V."/>
            <person name="Debuchy R."/>
            <person name="Gladieux P."/>
            <person name="Hiltunen Thoren M."/>
            <person name="Johannesson H."/>
        </authorList>
    </citation>
    <scope>NUCLEOTIDE SEQUENCE [LARGE SCALE GENOMIC DNA]</scope>
    <source>
        <strain evidence="3">CBS 340.73</strain>
    </source>
</reference>
<dbReference type="Gene3D" id="1.20.1290.10">
    <property type="entry name" value="AhpD-like"/>
    <property type="match status" value="1"/>
</dbReference>
<dbReference type="EMBL" id="MU853809">
    <property type="protein sequence ID" value="KAK3939597.1"/>
    <property type="molecule type" value="Genomic_DNA"/>
</dbReference>
<evidence type="ECO:0000256" key="1">
    <source>
        <dbReference type="SAM" id="MobiDB-lite"/>
    </source>
</evidence>
<dbReference type="InterPro" id="IPR029032">
    <property type="entry name" value="AhpD-like"/>
</dbReference>
<evidence type="ECO:0000313" key="3">
    <source>
        <dbReference type="Proteomes" id="UP001303473"/>
    </source>
</evidence>
<protein>
    <recommendedName>
        <fullName evidence="4">Carboxymuconolactone decarboxylase</fullName>
    </recommendedName>
</protein>
<dbReference type="SUPFAM" id="SSF69118">
    <property type="entry name" value="AhpD-like"/>
    <property type="match status" value="1"/>
</dbReference>